<protein>
    <submittedName>
        <fullName evidence="1">RCG55596</fullName>
    </submittedName>
</protein>
<dbReference type="AlphaFoldDB" id="A6JR57"/>
<accession>A6JR57</accession>
<evidence type="ECO:0000313" key="2">
    <source>
        <dbReference type="Proteomes" id="UP000234681"/>
    </source>
</evidence>
<proteinExistence type="predicted"/>
<name>A6JR57_RAT</name>
<sequence length="49" mass="5739">MSTHVKTATAFEKTRGTLQMPSLFAELELQRSRMLFNLFFYFYSSAVLK</sequence>
<gene>
    <name evidence="1" type="ORF">rCG_55596</name>
</gene>
<organism evidence="1 2">
    <name type="scientific">Rattus norvegicus</name>
    <name type="common">Rat</name>
    <dbReference type="NCBI Taxonomy" id="10116"/>
    <lineage>
        <taxon>Eukaryota</taxon>
        <taxon>Metazoa</taxon>
        <taxon>Chordata</taxon>
        <taxon>Craniata</taxon>
        <taxon>Vertebrata</taxon>
        <taxon>Euteleostomi</taxon>
        <taxon>Mammalia</taxon>
        <taxon>Eutheria</taxon>
        <taxon>Euarchontoglires</taxon>
        <taxon>Glires</taxon>
        <taxon>Rodentia</taxon>
        <taxon>Myomorpha</taxon>
        <taxon>Muroidea</taxon>
        <taxon>Muridae</taxon>
        <taxon>Murinae</taxon>
        <taxon>Rattus</taxon>
    </lineage>
</organism>
<dbReference type="Proteomes" id="UP000234681">
    <property type="component" value="Chromosome 9"/>
</dbReference>
<evidence type="ECO:0000313" key="1">
    <source>
        <dbReference type="EMBL" id="EDL91880.1"/>
    </source>
</evidence>
<dbReference type="EMBL" id="CH473997">
    <property type="protein sequence ID" value="EDL91880.1"/>
    <property type="molecule type" value="Genomic_DNA"/>
</dbReference>
<reference evidence="1 2" key="1">
    <citation type="submission" date="2005-09" db="EMBL/GenBank/DDBJ databases">
        <authorList>
            <person name="Mural R.J."/>
            <person name="Li P.W."/>
            <person name="Adams M.D."/>
            <person name="Amanatides P.G."/>
            <person name="Baden-Tillson H."/>
            <person name="Barnstead M."/>
            <person name="Chin S.H."/>
            <person name="Dew I."/>
            <person name="Evans C.A."/>
            <person name="Ferriera S."/>
            <person name="Flanigan M."/>
            <person name="Fosler C."/>
            <person name="Glodek A."/>
            <person name="Gu Z."/>
            <person name="Holt R.A."/>
            <person name="Jennings D."/>
            <person name="Kraft C.L."/>
            <person name="Lu F."/>
            <person name="Nguyen T."/>
            <person name="Nusskern D.R."/>
            <person name="Pfannkoch C.M."/>
            <person name="Sitter C."/>
            <person name="Sutton G.G."/>
            <person name="Venter J.C."/>
            <person name="Wang Z."/>
            <person name="Woodage T."/>
            <person name="Zheng X.H."/>
            <person name="Zhong F."/>
        </authorList>
    </citation>
    <scope>NUCLEOTIDE SEQUENCE [LARGE SCALE GENOMIC DNA]</scope>
    <source>
        <strain>BN</strain>
        <strain evidence="2">Sprague-Dawley</strain>
    </source>
</reference>